<gene>
    <name evidence="2" type="ORF">D8S82_28005</name>
</gene>
<feature type="compositionally biased region" description="Basic and acidic residues" evidence="1">
    <location>
        <begin position="70"/>
        <end position="79"/>
    </location>
</feature>
<feature type="region of interest" description="Disordered" evidence="1">
    <location>
        <begin position="60"/>
        <end position="97"/>
    </location>
</feature>
<evidence type="ECO:0000313" key="3">
    <source>
        <dbReference type="Proteomes" id="UP000315759"/>
    </source>
</evidence>
<evidence type="ECO:0000256" key="1">
    <source>
        <dbReference type="SAM" id="MobiDB-lite"/>
    </source>
</evidence>
<accession>A0A544VTG8</accession>
<sequence>MSFLFSGSLAPMVPVMIPVVGLTLVLLGLTTGGWFTTGAAAAATAWPVVVWLPVFTGVDPVSRPSSSLREAARTTHDTGDSTGPPVPPEASNGEVTPDSAVALTVAAGVDAAMGAETAGATTVLTV</sequence>
<reference evidence="2 3" key="1">
    <citation type="submission" date="2018-10" db="EMBL/GenBank/DDBJ databases">
        <title>Draft genome of Mycobacterium hodleri strain B.</title>
        <authorList>
            <person name="Amande T.J."/>
            <person name="Mcgenity T.J."/>
        </authorList>
    </citation>
    <scope>NUCLEOTIDE SEQUENCE [LARGE SCALE GENOMIC DNA]</scope>
    <source>
        <strain evidence="2 3">B</strain>
    </source>
</reference>
<dbReference type="AlphaFoldDB" id="A0A544VTG8"/>
<name>A0A544VTG8_9MYCO</name>
<organism evidence="2 3">
    <name type="scientific">Mycolicibacterium hodleri</name>
    <dbReference type="NCBI Taxonomy" id="49897"/>
    <lineage>
        <taxon>Bacteria</taxon>
        <taxon>Bacillati</taxon>
        <taxon>Actinomycetota</taxon>
        <taxon>Actinomycetes</taxon>
        <taxon>Mycobacteriales</taxon>
        <taxon>Mycobacteriaceae</taxon>
        <taxon>Mycolicibacterium</taxon>
    </lineage>
</organism>
<dbReference type="Proteomes" id="UP000315759">
    <property type="component" value="Unassembled WGS sequence"/>
</dbReference>
<comment type="caution">
    <text evidence="2">The sequence shown here is derived from an EMBL/GenBank/DDBJ whole genome shotgun (WGS) entry which is preliminary data.</text>
</comment>
<protein>
    <submittedName>
        <fullName evidence="2">Uncharacterized protein</fullName>
    </submittedName>
</protein>
<evidence type="ECO:0000313" key="2">
    <source>
        <dbReference type="EMBL" id="TQR83271.1"/>
    </source>
</evidence>
<proteinExistence type="predicted"/>
<dbReference type="EMBL" id="VIFX01000048">
    <property type="protein sequence ID" value="TQR83271.1"/>
    <property type="molecule type" value="Genomic_DNA"/>
</dbReference>
<keyword evidence="3" id="KW-1185">Reference proteome</keyword>